<dbReference type="KEGG" id="pacr:FXN63_05610"/>
<evidence type="ECO:0000313" key="4">
    <source>
        <dbReference type="Proteomes" id="UP000325161"/>
    </source>
</evidence>
<feature type="chain" id="PRO_5022957669" description="Fervidolysin-like N-terminal prodomain domain-containing protein" evidence="1">
    <location>
        <begin position="28"/>
        <end position="168"/>
    </location>
</feature>
<dbReference type="AlphaFoldDB" id="A0A5C0ASZ8"/>
<evidence type="ECO:0000259" key="2">
    <source>
        <dbReference type="Pfam" id="PF22148"/>
    </source>
</evidence>
<organism evidence="3 4">
    <name type="scientific">Pigmentiphaga aceris</name>
    <dbReference type="NCBI Taxonomy" id="1940612"/>
    <lineage>
        <taxon>Bacteria</taxon>
        <taxon>Pseudomonadati</taxon>
        <taxon>Pseudomonadota</taxon>
        <taxon>Betaproteobacteria</taxon>
        <taxon>Burkholderiales</taxon>
        <taxon>Alcaligenaceae</taxon>
        <taxon>Pigmentiphaga</taxon>
    </lineage>
</organism>
<reference evidence="3 4" key="1">
    <citation type="submission" date="2019-08" db="EMBL/GenBank/DDBJ databases">
        <title>Amphibian skin-associated Pigmentiphaga: genome sequence and occurrence across geography and hosts.</title>
        <authorList>
            <person name="Bletz M.C."/>
            <person name="Bunk B."/>
            <person name="Sproeer C."/>
            <person name="Biwer P."/>
            <person name="Reiter S."/>
            <person name="Rabemananjara F.C.E."/>
            <person name="Schulz S."/>
            <person name="Overmann J."/>
            <person name="Vences M."/>
        </authorList>
    </citation>
    <scope>NUCLEOTIDE SEQUENCE [LARGE SCALE GENOMIC DNA]</scope>
    <source>
        <strain evidence="3 4">Mada1488</strain>
    </source>
</reference>
<sequence length="168" mass="17495">MHLHPHLRTSFPLIAASLAIACTACTAMPDEPLASGTNNDILVAQSTNAPPAPPSQPTQIVKIEVAPAVETAAQTPAGDPLMTPWRHYVDGQLIVMYQDGHRSAAARAANQQIGAKVIQAFPVMRGALVALPAGMSVPEAVARYQALPGVINVSPNAVATEPDTVAMH</sequence>
<accession>A0A5C0ASZ8</accession>
<protein>
    <recommendedName>
        <fullName evidence="2">Fervidolysin-like N-terminal prodomain domain-containing protein</fullName>
    </recommendedName>
</protein>
<name>A0A5C0ASZ8_9BURK</name>
<dbReference type="RefSeq" id="WP_148813545.1">
    <property type="nucleotide sequence ID" value="NZ_CP043046.1"/>
</dbReference>
<keyword evidence="1" id="KW-0732">Signal</keyword>
<feature type="domain" description="Fervidolysin-like N-terminal prodomain" evidence="2">
    <location>
        <begin position="87"/>
        <end position="156"/>
    </location>
</feature>
<dbReference type="InterPro" id="IPR054399">
    <property type="entry name" value="Fervidolysin-like_N_prodom"/>
</dbReference>
<evidence type="ECO:0000313" key="3">
    <source>
        <dbReference type="EMBL" id="QEI05378.1"/>
    </source>
</evidence>
<dbReference type="Pfam" id="PF22148">
    <property type="entry name" value="Fervidolysin_NPro-like"/>
    <property type="match status" value="1"/>
</dbReference>
<dbReference type="EMBL" id="CP043046">
    <property type="protein sequence ID" value="QEI05378.1"/>
    <property type="molecule type" value="Genomic_DNA"/>
</dbReference>
<keyword evidence="4" id="KW-1185">Reference proteome</keyword>
<proteinExistence type="predicted"/>
<gene>
    <name evidence="3" type="ORF">FXN63_05610</name>
</gene>
<dbReference type="Proteomes" id="UP000325161">
    <property type="component" value="Chromosome"/>
</dbReference>
<evidence type="ECO:0000256" key="1">
    <source>
        <dbReference type="SAM" id="SignalP"/>
    </source>
</evidence>
<feature type="signal peptide" evidence="1">
    <location>
        <begin position="1"/>
        <end position="27"/>
    </location>
</feature>